<dbReference type="SUPFAM" id="SSF53850">
    <property type="entry name" value="Periplasmic binding protein-like II"/>
    <property type="match status" value="1"/>
</dbReference>
<dbReference type="InterPro" id="IPR030678">
    <property type="entry name" value="Peptide/Ni-bd"/>
</dbReference>
<comment type="similarity">
    <text evidence="1">Belongs to the bacterial solute-binding protein 5 family.</text>
</comment>
<keyword evidence="2" id="KW-0813">Transport</keyword>
<proteinExistence type="inferred from homology"/>
<reference evidence="6 7" key="1">
    <citation type="submission" date="2013-09" db="EMBL/GenBank/DDBJ databases">
        <title>The Genome Sequence of Enterococcus faecium 10/96A.</title>
        <authorList>
            <consortium name="The Broad Institute Genome Sequencing Platform"/>
            <consortium name="The Broad Institute Genome Sequencing Center for Infectious Disease"/>
            <person name="Earl A.M."/>
            <person name="Gilmore M.S."/>
            <person name="Lebreton F."/>
            <person name="Courvalin P."/>
            <person name="Walker B."/>
            <person name="Young S.K."/>
            <person name="Zeng Q."/>
            <person name="Gargeya S."/>
            <person name="Fitzgerald M."/>
            <person name="Haas B."/>
            <person name="Abouelleil A."/>
            <person name="Alvarado L."/>
            <person name="Arachchi H.M."/>
            <person name="Berlin A.M."/>
            <person name="Chapman S.B."/>
            <person name="Dewar J."/>
            <person name="Goldberg J."/>
            <person name="Griggs A."/>
            <person name="Gujja S."/>
            <person name="Hansen M."/>
            <person name="Howarth C."/>
            <person name="Imamovic A."/>
            <person name="Larimer J."/>
            <person name="McCowan C."/>
            <person name="Murphy C."/>
            <person name="Neiman D."/>
            <person name="Pearson M."/>
            <person name="Priest M."/>
            <person name="Roberts A."/>
            <person name="Saif S."/>
            <person name="Shea T."/>
            <person name="Sisk P."/>
            <person name="Sykes S."/>
            <person name="Wortman J."/>
            <person name="Nusbaum C."/>
            <person name="Birren B."/>
        </authorList>
    </citation>
    <scope>NUCLEOTIDE SEQUENCE [LARGE SCALE GENOMIC DNA]</scope>
    <source>
        <strain evidence="6 7">10/96A</strain>
    </source>
</reference>
<accession>A0AAV3L716</accession>
<dbReference type="GO" id="GO:1904680">
    <property type="term" value="F:peptide transmembrane transporter activity"/>
    <property type="evidence" value="ECO:0007669"/>
    <property type="project" value="TreeGrafter"/>
</dbReference>
<comment type="caution">
    <text evidence="6">The sequence shown here is derived from an EMBL/GenBank/DDBJ whole genome shotgun (WGS) entry which is preliminary data.</text>
</comment>
<feature type="chain" id="PRO_5043562267" evidence="4">
    <location>
        <begin position="19"/>
        <end position="599"/>
    </location>
</feature>
<dbReference type="EMBL" id="AXOL01000004">
    <property type="protein sequence ID" value="ERT51852.1"/>
    <property type="molecule type" value="Genomic_DNA"/>
</dbReference>
<dbReference type="PANTHER" id="PTHR30290:SF9">
    <property type="entry name" value="OLIGOPEPTIDE-BINDING PROTEIN APPA"/>
    <property type="match status" value="1"/>
</dbReference>
<dbReference type="PROSITE" id="PS51257">
    <property type="entry name" value="PROKAR_LIPOPROTEIN"/>
    <property type="match status" value="1"/>
</dbReference>
<evidence type="ECO:0000313" key="6">
    <source>
        <dbReference type="EMBL" id="ERT51852.1"/>
    </source>
</evidence>
<dbReference type="AlphaFoldDB" id="A0AAV3L716"/>
<dbReference type="PANTHER" id="PTHR30290">
    <property type="entry name" value="PERIPLASMIC BINDING COMPONENT OF ABC TRANSPORTER"/>
    <property type="match status" value="1"/>
</dbReference>
<dbReference type="Proteomes" id="UP000017126">
    <property type="component" value="Unassembled WGS sequence"/>
</dbReference>
<evidence type="ECO:0000256" key="1">
    <source>
        <dbReference type="ARBA" id="ARBA00005695"/>
    </source>
</evidence>
<name>A0AAV3L716_ENTFC</name>
<dbReference type="Gene3D" id="3.40.190.10">
    <property type="entry name" value="Periplasmic binding protein-like II"/>
    <property type="match status" value="1"/>
</dbReference>
<evidence type="ECO:0000259" key="5">
    <source>
        <dbReference type="Pfam" id="PF00496"/>
    </source>
</evidence>
<sequence>MKKTIFGFAALMSAVVLAACGGGGTDTSGNNSGGNGNNKEELTFPIATKNNDDAIEDGELEAAVATDSQFKGLFQWEFYQDSYDAAFMAPSHEPLFANDDDFRITDDGAATLDLDEDTKKATIKVKDNVKWSDGEDVTADDVIFPYEIIGNKDYTGIRYDDTFRNIVGMEEYHDGSADTISGIKKIDDKTVEIEYKEVNPSMLQSGGGIWSYAAPKHTLEGVAIKDMESSDQVRKNPVTFGPYYMSNIVAGESVEYLPNEHYWNGTPKLKKITMKSVPMASATEALNSKLYDMIFQMPTDTYDTYKEIAGYTNLGREQTSYTYLGFKLGKWNADTKSVEYNPDSKMADKSLRQAMGYALDNNAVGERFYAGLRSNATSLIPPVFQSYHDDEMKGFTQDLDKAKKLLDDAGYKDVDDDGLREDKDGNKLTINFASMSGGETAQPLADYYIQQWKEIGLDVQYTTGRLIEFNSFYDKLENDDPEIDVYQAAWNTGTDPNPSGLWGPNAAFNYTRYESEENTKLINDISSSKAFDEEYQKEAYQKWQQYAFEEAFAIPTLFRNEVLPVNDRVKDWDWSYDVPNPWANVSVYFSNIQVKALIS</sequence>
<dbReference type="Gene3D" id="3.10.105.10">
    <property type="entry name" value="Dipeptide-binding Protein, Domain 3"/>
    <property type="match status" value="1"/>
</dbReference>
<evidence type="ECO:0000256" key="3">
    <source>
        <dbReference type="ARBA" id="ARBA00022729"/>
    </source>
</evidence>
<dbReference type="GO" id="GO:0015833">
    <property type="term" value="P:peptide transport"/>
    <property type="evidence" value="ECO:0007669"/>
    <property type="project" value="TreeGrafter"/>
</dbReference>
<protein>
    <submittedName>
        <fullName evidence="6">Extracellular solute-binding protein</fullName>
    </submittedName>
</protein>
<dbReference type="InterPro" id="IPR039424">
    <property type="entry name" value="SBP_5"/>
</dbReference>
<organism evidence="6 7">
    <name type="scientific">Enterococcus faecium 10/96A</name>
    <dbReference type="NCBI Taxonomy" id="1391465"/>
    <lineage>
        <taxon>Bacteria</taxon>
        <taxon>Bacillati</taxon>
        <taxon>Bacillota</taxon>
        <taxon>Bacilli</taxon>
        <taxon>Lactobacillales</taxon>
        <taxon>Enterococcaceae</taxon>
        <taxon>Enterococcus</taxon>
    </lineage>
</organism>
<dbReference type="InterPro" id="IPR000914">
    <property type="entry name" value="SBP_5_dom"/>
</dbReference>
<evidence type="ECO:0000256" key="4">
    <source>
        <dbReference type="SAM" id="SignalP"/>
    </source>
</evidence>
<keyword evidence="3 4" id="KW-0732">Signal</keyword>
<feature type="signal peptide" evidence="4">
    <location>
        <begin position="1"/>
        <end position="18"/>
    </location>
</feature>
<dbReference type="GO" id="GO:0043190">
    <property type="term" value="C:ATP-binding cassette (ABC) transporter complex"/>
    <property type="evidence" value="ECO:0007669"/>
    <property type="project" value="InterPro"/>
</dbReference>
<evidence type="ECO:0000256" key="2">
    <source>
        <dbReference type="ARBA" id="ARBA00022448"/>
    </source>
</evidence>
<dbReference type="RefSeq" id="WP_023042980.1">
    <property type="nucleotide sequence ID" value="NZ_KI518299.1"/>
</dbReference>
<dbReference type="Pfam" id="PF00496">
    <property type="entry name" value="SBP_bac_5"/>
    <property type="match status" value="1"/>
</dbReference>
<gene>
    <name evidence="6" type="ORF">O991_00316</name>
</gene>
<evidence type="ECO:0000313" key="7">
    <source>
        <dbReference type="Proteomes" id="UP000017126"/>
    </source>
</evidence>
<dbReference type="PIRSF" id="PIRSF002741">
    <property type="entry name" value="MppA"/>
    <property type="match status" value="1"/>
</dbReference>
<dbReference type="CDD" id="cd08510">
    <property type="entry name" value="PBP2_Lactococcal_OppA_like"/>
    <property type="match status" value="1"/>
</dbReference>
<dbReference type="GO" id="GO:0042597">
    <property type="term" value="C:periplasmic space"/>
    <property type="evidence" value="ECO:0007669"/>
    <property type="project" value="UniProtKB-ARBA"/>
</dbReference>
<feature type="domain" description="Solute-binding protein family 5" evidence="5">
    <location>
        <begin position="112"/>
        <end position="503"/>
    </location>
</feature>